<dbReference type="RefSeq" id="WP_303490659.1">
    <property type="nucleotide sequence ID" value="NZ_JAUOPB010000001.1"/>
</dbReference>
<comment type="function">
    <text evidence="8 9">Essential cell division protein that stabilizes the FtsZ protofilaments by cross-linking them and that serves as a cytoplasmic membrane anchor for the Z ring. Also required for the recruitment to the septal ring of downstream cell division proteins.</text>
</comment>
<evidence type="ECO:0000313" key="13">
    <source>
        <dbReference type="Proteomes" id="UP001169760"/>
    </source>
</evidence>
<keyword evidence="1 8" id="KW-1003">Cell membrane</keyword>
<keyword evidence="6 8" id="KW-0472">Membrane</keyword>
<dbReference type="InterPro" id="IPR007449">
    <property type="entry name" value="ZipA_FtsZ-bd_C"/>
</dbReference>
<dbReference type="Pfam" id="PF04354">
    <property type="entry name" value="ZipA_C"/>
    <property type="match status" value="1"/>
</dbReference>
<feature type="domain" description="ZipA C-terminal FtsZ-binding" evidence="11">
    <location>
        <begin position="236"/>
        <end position="366"/>
    </location>
</feature>
<evidence type="ECO:0000256" key="1">
    <source>
        <dbReference type="ARBA" id="ARBA00022475"/>
    </source>
</evidence>
<proteinExistence type="inferred from homology"/>
<feature type="compositionally biased region" description="Basic and acidic residues" evidence="10">
    <location>
        <begin position="208"/>
        <end position="230"/>
    </location>
</feature>
<dbReference type="HAMAP" id="MF_00509">
    <property type="entry name" value="ZipA"/>
    <property type="match status" value="1"/>
</dbReference>
<keyword evidence="7 8" id="KW-0131">Cell cycle</keyword>
<reference evidence="12" key="1">
    <citation type="submission" date="2023-07" db="EMBL/GenBank/DDBJ databases">
        <title>Genome content predicts the carbon catabolic preferences of heterotrophic bacteria.</title>
        <authorList>
            <person name="Gralka M."/>
        </authorList>
    </citation>
    <scope>NUCLEOTIDE SEQUENCE</scope>
    <source>
        <strain evidence="12">I3M17_2</strain>
    </source>
</reference>
<comment type="subunit">
    <text evidence="8">Interacts with FtsZ via their C-terminal domains.</text>
</comment>
<name>A0AAW7X3V2_9GAMM</name>
<dbReference type="GO" id="GO:0005886">
    <property type="term" value="C:plasma membrane"/>
    <property type="evidence" value="ECO:0007669"/>
    <property type="project" value="UniProtKB-SubCell"/>
</dbReference>
<keyword evidence="2 8" id="KW-0997">Cell inner membrane</keyword>
<comment type="caution">
    <text evidence="12">The sequence shown here is derived from an EMBL/GenBank/DDBJ whole genome shotgun (WGS) entry which is preliminary data.</text>
</comment>
<evidence type="ECO:0000256" key="10">
    <source>
        <dbReference type="SAM" id="MobiDB-lite"/>
    </source>
</evidence>
<feature type="region of interest" description="Disordered" evidence="10">
    <location>
        <begin position="163"/>
        <end position="230"/>
    </location>
</feature>
<dbReference type="GO" id="GO:0000917">
    <property type="term" value="P:division septum assembly"/>
    <property type="evidence" value="ECO:0007669"/>
    <property type="project" value="TreeGrafter"/>
</dbReference>
<dbReference type="InterPro" id="IPR011919">
    <property type="entry name" value="Cell_div_ZipA"/>
</dbReference>
<protein>
    <recommendedName>
        <fullName evidence="8 9">Cell division protein ZipA</fullName>
    </recommendedName>
</protein>
<feature type="transmembrane region" description="Helical" evidence="8">
    <location>
        <begin position="6"/>
        <end position="24"/>
    </location>
</feature>
<dbReference type="Gene3D" id="3.30.1400.10">
    <property type="entry name" value="ZipA, C-terminal FtsZ-binding domain"/>
    <property type="match status" value="1"/>
</dbReference>
<dbReference type="InterPro" id="IPR036765">
    <property type="entry name" value="ZipA_FtsZ-bd_C_sf"/>
</dbReference>
<evidence type="ECO:0000256" key="5">
    <source>
        <dbReference type="ARBA" id="ARBA00022989"/>
    </source>
</evidence>
<dbReference type="NCBIfam" id="TIGR02205">
    <property type="entry name" value="septum_zipA"/>
    <property type="match status" value="1"/>
</dbReference>
<gene>
    <name evidence="8 12" type="primary">zipA</name>
    <name evidence="12" type="ORF">Q4521_02355</name>
</gene>
<evidence type="ECO:0000259" key="11">
    <source>
        <dbReference type="SMART" id="SM00771"/>
    </source>
</evidence>
<evidence type="ECO:0000256" key="2">
    <source>
        <dbReference type="ARBA" id="ARBA00022519"/>
    </source>
</evidence>
<keyword evidence="3 8" id="KW-0132">Cell division</keyword>
<dbReference type="PANTHER" id="PTHR38685:SF1">
    <property type="entry name" value="CELL DIVISION PROTEIN ZIPA"/>
    <property type="match status" value="1"/>
</dbReference>
<dbReference type="GO" id="GO:0032153">
    <property type="term" value="C:cell division site"/>
    <property type="evidence" value="ECO:0007669"/>
    <property type="project" value="UniProtKB-UniRule"/>
</dbReference>
<evidence type="ECO:0000256" key="9">
    <source>
        <dbReference type="RuleBase" id="RU003612"/>
    </source>
</evidence>
<dbReference type="AlphaFoldDB" id="A0AAW7X3V2"/>
<keyword evidence="4 8" id="KW-0812">Transmembrane</keyword>
<evidence type="ECO:0000256" key="7">
    <source>
        <dbReference type="ARBA" id="ARBA00023306"/>
    </source>
</evidence>
<organism evidence="12 13">
    <name type="scientific">Saccharophagus degradans</name>
    <dbReference type="NCBI Taxonomy" id="86304"/>
    <lineage>
        <taxon>Bacteria</taxon>
        <taxon>Pseudomonadati</taxon>
        <taxon>Pseudomonadota</taxon>
        <taxon>Gammaproteobacteria</taxon>
        <taxon>Cellvibrionales</taxon>
        <taxon>Cellvibrionaceae</taxon>
        <taxon>Saccharophagus</taxon>
    </lineage>
</organism>
<evidence type="ECO:0000256" key="4">
    <source>
        <dbReference type="ARBA" id="ARBA00022692"/>
    </source>
</evidence>
<keyword evidence="5 8" id="KW-1133">Transmembrane helix</keyword>
<evidence type="ECO:0000256" key="6">
    <source>
        <dbReference type="ARBA" id="ARBA00023136"/>
    </source>
</evidence>
<dbReference type="EMBL" id="JAUOPB010000001">
    <property type="protein sequence ID" value="MDO6421306.1"/>
    <property type="molecule type" value="Genomic_DNA"/>
</dbReference>
<sequence length="378" mass="41850">MPDWITVIIVLLIVGIVLDGIRRVRIHRRENIRLTRRAKLADAEVDAVATTSNSEFPSGGARVAVYRKPDEAENINKNVRQSFTSKRTTVGAPSRIPEQVKLNLDETVPMLMDSVEVEGKDEADVDIDNDFAFEQASADDLGVLAYAPGEEHHDDHDAVAVTEEYSHQETEPSLGSLDDIDDALDEPPAPHKAPSYTEPAEQVNAAPKKAEPEKAPVEKREKNSQPVEKEEKVIEPEEVLIINVMAKKGERFLGEALLQALMDQHIKFGDMDIFHRHADENGDGPILFSVANMVVPGTFNLASMSEFTTPGVSLFLSLPVEAESLVAFNTMADAARGLADALGGELKDENRSVMTKQTIEHARQKVMEFERKRKLRAR</sequence>
<dbReference type="SUPFAM" id="SSF64383">
    <property type="entry name" value="Cell-division protein ZipA, C-terminal domain"/>
    <property type="match status" value="1"/>
</dbReference>
<dbReference type="Proteomes" id="UP001169760">
    <property type="component" value="Unassembled WGS sequence"/>
</dbReference>
<dbReference type="GO" id="GO:0043093">
    <property type="term" value="P:FtsZ-dependent cytokinesis"/>
    <property type="evidence" value="ECO:0007669"/>
    <property type="project" value="UniProtKB-UniRule"/>
</dbReference>
<evidence type="ECO:0000256" key="3">
    <source>
        <dbReference type="ARBA" id="ARBA00022618"/>
    </source>
</evidence>
<comment type="similarity">
    <text evidence="8 9">Belongs to the ZipA family.</text>
</comment>
<evidence type="ECO:0000256" key="8">
    <source>
        <dbReference type="HAMAP-Rule" id="MF_00509"/>
    </source>
</evidence>
<evidence type="ECO:0000313" key="12">
    <source>
        <dbReference type="EMBL" id="MDO6421306.1"/>
    </source>
</evidence>
<dbReference type="PANTHER" id="PTHR38685">
    <property type="entry name" value="CELL DIVISION PROTEIN ZIPA"/>
    <property type="match status" value="1"/>
</dbReference>
<comment type="subcellular location">
    <subcellularLocation>
        <location evidence="8">Cell inner membrane</location>
        <topology evidence="8">Single-pass type I membrane protein</topology>
    </subcellularLocation>
    <text evidence="8">Localizes to the Z ring in an FtsZ-dependent manner.</text>
</comment>
<dbReference type="SMART" id="SM00771">
    <property type="entry name" value="ZipA_C"/>
    <property type="match status" value="1"/>
</dbReference>
<accession>A0AAW7X3V2</accession>